<keyword evidence="4" id="KW-0325">Glycoprotein</keyword>
<dbReference type="PANTHER" id="PTHR10426:SF136">
    <property type="entry name" value="PROTEIN STRICTOSIDINE SYNTHASE-LIKE 9-LIKE"/>
    <property type="match status" value="1"/>
</dbReference>
<feature type="chain" id="PRO_5044742536" description="Strictosidine synthase conserved region domain-containing protein" evidence="5">
    <location>
        <begin position="21"/>
        <end position="324"/>
    </location>
</feature>
<organism evidence="7 8">
    <name type="scientific">Penstemon smallii</name>
    <dbReference type="NCBI Taxonomy" id="265156"/>
    <lineage>
        <taxon>Eukaryota</taxon>
        <taxon>Viridiplantae</taxon>
        <taxon>Streptophyta</taxon>
        <taxon>Embryophyta</taxon>
        <taxon>Tracheophyta</taxon>
        <taxon>Spermatophyta</taxon>
        <taxon>Magnoliopsida</taxon>
        <taxon>eudicotyledons</taxon>
        <taxon>Gunneridae</taxon>
        <taxon>Pentapetalae</taxon>
        <taxon>asterids</taxon>
        <taxon>lamiids</taxon>
        <taxon>Lamiales</taxon>
        <taxon>Plantaginaceae</taxon>
        <taxon>Cheloneae</taxon>
        <taxon>Penstemon</taxon>
    </lineage>
</organism>
<dbReference type="Gene3D" id="2.120.10.30">
    <property type="entry name" value="TolB, C-terminal domain"/>
    <property type="match status" value="1"/>
</dbReference>
<evidence type="ECO:0000256" key="1">
    <source>
        <dbReference type="ARBA" id="ARBA00004116"/>
    </source>
</evidence>
<evidence type="ECO:0000256" key="2">
    <source>
        <dbReference type="ARBA" id="ARBA00009191"/>
    </source>
</evidence>
<keyword evidence="5" id="KW-0732">Signal</keyword>
<evidence type="ECO:0000256" key="5">
    <source>
        <dbReference type="SAM" id="SignalP"/>
    </source>
</evidence>
<dbReference type="InterPro" id="IPR011042">
    <property type="entry name" value="6-blade_b-propeller_TolB-like"/>
</dbReference>
<dbReference type="PANTHER" id="PTHR10426">
    <property type="entry name" value="STRICTOSIDINE SYNTHASE-RELATED"/>
    <property type="match status" value="1"/>
</dbReference>
<keyword evidence="8" id="KW-1185">Reference proteome</keyword>
<comment type="similarity">
    <text evidence="2">Belongs to the strictosidine synthase family.</text>
</comment>
<comment type="subcellular location">
    <subcellularLocation>
        <location evidence="1">Vacuole</location>
    </subcellularLocation>
</comment>
<dbReference type="GO" id="GO:0005773">
    <property type="term" value="C:vacuole"/>
    <property type="evidence" value="ECO:0007669"/>
    <property type="project" value="UniProtKB-SubCell"/>
</dbReference>
<reference evidence="7 8" key="1">
    <citation type="submission" date="2024-12" db="EMBL/GenBank/DDBJ databases">
        <title>The unique morphological basis and parallel evolutionary history of personate flowers in Penstemon.</title>
        <authorList>
            <person name="Depatie T.H."/>
            <person name="Wessinger C.A."/>
        </authorList>
    </citation>
    <scope>NUCLEOTIDE SEQUENCE [LARGE SCALE GENOMIC DNA]</scope>
    <source>
        <strain evidence="7">WTNN_2</strain>
        <tissue evidence="7">Leaf</tissue>
    </source>
</reference>
<sequence length="324" mass="35772">MVPVLTVLFFCLLQNTLVFGLNSFHKILLPSIGSESYAFDSENGRIYTGLNDGRIVKFQDPKIGFVDFATTVSNRPKKLCDGTKGDLKICGKPIGLEFNQKTKELYIIDAYLGLLVVGKEGGVATQLSRGSHFDYADAFDIDTATGVIYFTDVGDIFSKNRNFTDIVYRANDRGGKLLKYDPKTKKIEVLLKGLAMPVGLAISKDGAFVLISEYLTSKITRFWVKGPKANTSETFVELPGHPDNIRRASSGDFWVAVNILKLQPTLTAFPLGQKISAKGQILQTVNFYGEYNATSITEVQEHLGTLYVASLNTDFVGVYKGLRF</sequence>
<dbReference type="SUPFAM" id="SSF63829">
    <property type="entry name" value="Calcium-dependent phosphotriesterase"/>
    <property type="match status" value="1"/>
</dbReference>
<dbReference type="AlphaFoldDB" id="A0ABD3SJ56"/>
<evidence type="ECO:0000313" key="8">
    <source>
        <dbReference type="Proteomes" id="UP001634393"/>
    </source>
</evidence>
<dbReference type="Pfam" id="PF20067">
    <property type="entry name" value="SSL_N"/>
    <property type="match status" value="1"/>
</dbReference>
<dbReference type="EMBL" id="JBJXBP010000006">
    <property type="protein sequence ID" value="KAL3824601.1"/>
    <property type="molecule type" value="Genomic_DNA"/>
</dbReference>
<name>A0ABD3SJ56_9LAMI</name>
<evidence type="ECO:0000256" key="4">
    <source>
        <dbReference type="ARBA" id="ARBA00023180"/>
    </source>
</evidence>
<proteinExistence type="inferred from homology"/>
<dbReference type="Pfam" id="PF03088">
    <property type="entry name" value="Str_synth"/>
    <property type="match status" value="1"/>
</dbReference>
<evidence type="ECO:0000259" key="6">
    <source>
        <dbReference type="Pfam" id="PF03088"/>
    </source>
</evidence>
<feature type="signal peptide" evidence="5">
    <location>
        <begin position="1"/>
        <end position="20"/>
    </location>
</feature>
<keyword evidence="3" id="KW-0926">Vacuole</keyword>
<feature type="domain" description="Strictosidine synthase conserved region" evidence="6">
    <location>
        <begin position="137"/>
        <end position="227"/>
    </location>
</feature>
<dbReference type="Proteomes" id="UP001634393">
    <property type="component" value="Unassembled WGS sequence"/>
</dbReference>
<accession>A0ABD3SJ56</accession>
<dbReference type="InterPro" id="IPR018119">
    <property type="entry name" value="Strictosidine_synth_cons-reg"/>
</dbReference>
<comment type="caution">
    <text evidence="7">The sequence shown here is derived from an EMBL/GenBank/DDBJ whole genome shotgun (WGS) entry which is preliminary data.</text>
</comment>
<protein>
    <recommendedName>
        <fullName evidence="6">Strictosidine synthase conserved region domain-containing protein</fullName>
    </recommendedName>
</protein>
<gene>
    <name evidence="7" type="ORF">ACJIZ3_020630</name>
</gene>
<evidence type="ECO:0000313" key="7">
    <source>
        <dbReference type="EMBL" id="KAL3824601.1"/>
    </source>
</evidence>
<evidence type="ECO:0000256" key="3">
    <source>
        <dbReference type="ARBA" id="ARBA00022554"/>
    </source>
</evidence>